<proteinExistence type="predicted"/>
<dbReference type="RefSeq" id="WP_114076895.1">
    <property type="nucleotide sequence ID" value="NZ_CP030918.1"/>
</dbReference>
<protein>
    <submittedName>
        <fullName evidence="11">Sodium:proton antiporter</fullName>
    </submittedName>
</protein>
<dbReference type="GO" id="GO:0005886">
    <property type="term" value="C:plasma membrane"/>
    <property type="evidence" value="ECO:0007669"/>
    <property type="project" value="UniProtKB-SubCell"/>
</dbReference>
<dbReference type="Proteomes" id="UP000252023">
    <property type="component" value="Chromosome"/>
</dbReference>
<evidence type="ECO:0000313" key="12">
    <source>
        <dbReference type="Proteomes" id="UP000252023"/>
    </source>
</evidence>
<feature type="transmembrane region" description="Helical" evidence="9">
    <location>
        <begin position="394"/>
        <end position="412"/>
    </location>
</feature>
<evidence type="ECO:0000313" key="11">
    <source>
        <dbReference type="EMBL" id="AXC50578.1"/>
    </source>
</evidence>
<name>A0A344PMH3_9RHOB</name>
<feature type="transmembrane region" description="Helical" evidence="9">
    <location>
        <begin position="330"/>
        <end position="350"/>
    </location>
</feature>
<keyword evidence="5 9" id="KW-0812">Transmembrane</keyword>
<evidence type="ECO:0000256" key="5">
    <source>
        <dbReference type="ARBA" id="ARBA00022692"/>
    </source>
</evidence>
<feature type="transmembrane region" description="Helical" evidence="9">
    <location>
        <begin position="98"/>
        <end position="121"/>
    </location>
</feature>
<evidence type="ECO:0000256" key="8">
    <source>
        <dbReference type="ARBA" id="ARBA00023136"/>
    </source>
</evidence>
<accession>A0A344PMH3</accession>
<feature type="transmembrane region" description="Helical" evidence="9">
    <location>
        <begin position="305"/>
        <end position="324"/>
    </location>
</feature>
<dbReference type="EMBL" id="CP030918">
    <property type="protein sequence ID" value="AXC50578.1"/>
    <property type="molecule type" value="Genomic_DNA"/>
</dbReference>
<evidence type="ECO:0000256" key="6">
    <source>
        <dbReference type="ARBA" id="ARBA00022989"/>
    </source>
</evidence>
<dbReference type="GO" id="GO:0015297">
    <property type="term" value="F:antiporter activity"/>
    <property type="evidence" value="ECO:0007669"/>
    <property type="project" value="UniProtKB-KW"/>
</dbReference>
<evidence type="ECO:0000256" key="4">
    <source>
        <dbReference type="ARBA" id="ARBA00022475"/>
    </source>
</evidence>
<keyword evidence="2" id="KW-0813">Transport</keyword>
<feature type="transmembrane region" description="Helical" evidence="9">
    <location>
        <begin position="34"/>
        <end position="54"/>
    </location>
</feature>
<dbReference type="KEGG" id="pars:DRW48_13585"/>
<dbReference type="InterPro" id="IPR038770">
    <property type="entry name" value="Na+/solute_symporter_sf"/>
</dbReference>
<dbReference type="Gene3D" id="1.20.1530.20">
    <property type="match status" value="1"/>
</dbReference>
<evidence type="ECO:0000256" key="7">
    <source>
        <dbReference type="ARBA" id="ARBA00023065"/>
    </source>
</evidence>
<dbReference type="PANTHER" id="PTHR32507">
    <property type="entry name" value="NA(+)/H(+) ANTIPORTER 1"/>
    <property type="match status" value="1"/>
</dbReference>
<evidence type="ECO:0000256" key="2">
    <source>
        <dbReference type="ARBA" id="ARBA00022448"/>
    </source>
</evidence>
<evidence type="ECO:0000256" key="3">
    <source>
        <dbReference type="ARBA" id="ARBA00022449"/>
    </source>
</evidence>
<feature type="transmembrane region" description="Helical" evidence="9">
    <location>
        <begin position="6"/>
        <end position="27"/>
    </location>
</feature>
<dbReference type="PANTHER" id="PTHR32507:SF8">
    <property type="entry name" value="CNH1P"/>
    <property type="match status" value="1"/>
</dbReference>
<keyword evidence="3" id="KW-0050">Antiport</keyword>
<comment type="subcellular location">
    <subcellularLocation>
        <location evidence="1">Cell membrane</location>
        <topology evidence="1">Multi-pass membrane protein</topology>
    </subcellularLocation>
</comment>
<dbReference type="GO" id="GO:1902600">
    <property type="term" value="P:proton transmembrane transport"/>
    <property type="evidence" value="ECO:0007669"/>
    <property type="project" value="InterPro"/>
</dbReference>
<feature type="transmembrane region" description="Helical" evidence="9">
    <location>
        <begin position="215"/>
        <end position="238"/>
    </location>
</feature>
<evidence type="ECO:0000259" key="10">
    <source>
        <dbReference type="Pfam" id="PF00999"/>
    </source>
</evidence>
<evidence type="ECO:0000256" key="9">
    <source>
        <dbReference type="SAM" id="Phobius"/>
    </source>
</evidence>
<evidence type="ECO:0000256" key="1">
    <source>
        <dbReference type="ARBA" id="ARBA00004651"/>
    </source>
</evidence>
<feature type="transmembrane region" description="Helical" evidence="9">
    <location>
        <begin position="268"/>
        <end position="285"/>
    </location>
</feature>
<dbReference type="AlphaFoldDB" id="A0A344PMH3"/>
<keyword evidence="8 9" id="KW-0472">Membrane</keyword>
<keyword evidence="6 9" id="KW-1133">Transmembrane helix</keyword>
<feature type="domain" description="Cation/H+ exchanger transmembrane" evidence="10">
    <location>
        <begin position="17"/>
        <end position="417"/>
    </location>
</feature>
<reference evidence="12" key="1">
    <citation type="submission" date="2018-07" db="EMBL/GenBank/DDBJ databases">
        <title>Genome sequencing of Paracoccus sp. SC2-6.</title>
        <authorList>
            <person name="Heo J."/>
            <person name="Kim S.-J."/>
            <person name="Kwon S.-W."/>
        </authorList>
    </citation>
    <scope>NUCLEOTIDE SEQUENCE [LARGE SCALE GENOMIC DNA]</scope>
    <source>
        <strain evidence="12">SC2-6</strain>
    </source>
</reference>
<dbReference type="OrthoDB" id="9810860at2"/>
<gene>
    <name evidence="11" type="ORF">DRW48_13585</name>
</gene>
<dbReference type="Pfam" id="PF00999">
    <property type="entry name" value="Na_H_Exchanger"/>
    <property type="match status" value="1"/>
</dbReference>
<keyword evidence="4" id="KW-1003">Cell membrane</keyword>
<keyword evidence="7" id="KW-0406">Ion transport</keyword>
<dbReference type="InterPro" id="IPR006153">
    <property type="entry name" value="Cation/H_exchanger_TM"/>
</dbReference>
<organism evidence="11 12">
    <name type="scientific">Paracoccus suum</name>
    <dbReference type="NCBI Taxonomy" id="2259340"/>
    <lineage>
        <taxon>Bacteria</taxon>
        <taxon>Pseudomonadati</taxon>
        <taxon>Pseudomonadota</taxon>
        <taxon>Alphaproteobacteria</taxon>
        <taxon>Rhodobacterales</taxon>
        <taxon>Paracoccaceae</taxon>
        <taxon>Paracoccus</taxon>
    </lineage>
</organism>
<sequence>MLDTSYELFLAMLGFGILAAAIAPPLMRRLSLNLPLSLPIACLAGGILVGNLFVVPHLDVIAQGAIVQRVTELAVILSLTGGGLKIDRAFNWRGWGSAWRLLGITMPLSIALLALAGWLILGLPGAVALLLAACMAPTDPVLAASVQVGPPGQEEKEDEARFALTAEAGLNDGAAFPFVHLALAAAAAFSGNLGTAGDAGQFTGPVIATWFTEDVLWKIVSGTVVGVLIGWLLGWVVFRLAPRRGVADAFLAVGLTLFTYGLTEVTVHGYGFIAVFVAALSFRRFERHHELHSELHHFVEQTETLFLVAVMFVTGIAIAQGLLAPLDWRGYLVAALFLLAIRPVAGWVALAGARLPTAERFAVSALGIRGVGSFYYLAYGLAHAPFSVESGRTLWALAGLIVAASVVLHGLTAPRIMAGLERGTQLVGTRIRPLLRRRGR</sequence>
<feature type="transmembrane region" description="Helical" evidence="9">
    <location>
        <begin position="362"/>
        <end position="382"/>
    </location>
</feature>
<keyword evidence="12" id="KW-1185">Reference proteome</keyword>